<gene>
    <name evidence="1" type="ORF">M9458_041152</name>
</gene>
<evidence type="ECO:0008006" key="3">
    <source>
        <dbReference type="Google" id="ProtNLM"/>
    </source>
</evidence>
<name>A0ABD0NUA8_CIRMR</name>
<organism evidence="1 2">
    <name type="scientific">Cirrhinus mrigala</name>
    <name type="common">Mrigala</name>
    <dbReference type="NCBI Taxonomy" id="683832"/>
    <lineage>
        <taxon>Eukaryota</taxon>
        <taxon>Metazoa</taxon>
        <taxon>Chordata</taxon>
        <taxon>Craniata</taxon>
        <taxon>Vertebrata</taxon>
        <taxon>Euteleostomi</taxon>
        <taxon>Actinopterygii</taxon>
        <taxon>Neopterygii</taxon>
        <taxon>Teleostei</taxon>
        <taxon>Ostariophysi</taxon>
        <taxon>Cypriniformes</taxon>
        <taxon>Cyprinidae</taxon>
        <taxon>Labeoninae</taxon>
        <taxon>Labeonini</taxon>
        <taxon>Cirrhinus</taxon>
    </lineage>
</organism>
<protein>
    <recommendedName>
        <fullName evidence="3">Serine/threonine protein kinase</fullName>
    </recommendedName>
</protein>
<proteinExistence type="predicted"/>
<dbReference type="AlphaFoldDB" id="A0ABD0NUA8"/>
<dbReference type="Proteomes" id="UP001529510">
    <property type="component" value="Unassembled WGS sequence"/>
</dbReference>
<evidence type="ECO:0000313" key="1">
    <source>
        <dbReference type="EMBL" id="KAL0165399.1"/>
    </source>
</evidence>
<accession>A0ABD0NUA8</accession>
<feature type="non-terminal residue" evidence="1">
    <location>
        <position position="1"/>
    </location>
</feature>
<reference evidence="1 2" key="1">
    <citation type="submission" date="2024-05" db="EMBL/GenBank/DDBJ databases">
        <title>Genome sequencing and assembly of Indian major carp, Cirrhinus mrigala (Hamilton, 1822).</title>
        <authorList>
            <person name="Mohindra V."/>
            <person name="Chowdhury L.M."/>
            <person name="Lal K."/>
            <person name="Jena J.K."/>
        </authorList>
    </citation>
    <scope>NUCLEOTIDE SEQUENCE [LARGE SCALE GENOMIC DNA]</scope>
    <source>
        <strain evidence="1">CM1030</strain>
        <tissue evidence="1">Blood</tissue>
    </source>
</reference>
<dbReference type="EMBL" id="JAMKFB020000020">
    <property type="protein sequence ID" value="KAL0165399.1"/>
    <property type="molecule type" value="Genomic_DNA"/>
</dbReference>
<evidence type="ECO:0000313" key="2">
    <source>
        <dbReference type="Proteomes" id="UP001529510"/>
    </source>
</evidence>
<sequence length="63" mass="7213">EALCENPDLQLIIPMRARRAPPLPPPPNPVMCELLMDMLDSDPDTRPMADQLEKRVRRAIEVH</sequence>
<keyword evidence="2" id="KW-1185">Reference proteome</keyword>
<comment type="caution">
    <text evidence="1">The sequence shown here is derived from an EMBL/GenBank/DDBJ whole genome shotgun (WGS) entry which is preliminary data.</text>
</comment>